<dbReference type="GO" id="GO:0004813">
    <property type="term" value="F:alanine-tRNA ligase activity"/>
    <property type="evidence" value="ECO:0007669"/>
    <property type="project" value="UniProtKB-UniRule"/>
</dbReference>
<evidence type="ECO:0000256" key="3">
    <source>
        <dbReference type="ARBA" id="ARBA00022555"/>
    </source>
</evidence>
<dbReference type="SUPFAM" id="SSF50447">
    <property type="entry name" value="Translation proteins"/>
    <property type="match status" value="1"/>
</dbReference>
<proteinExistence type="inferred from homology"/>
<dbReference type="HAMAP" id="MF_00036_B">
    <property type="entry name" value="Ala_tRNA_synth_B"/>
    <property type="match status" value="1"/>
</dbReference>
<evidence type="ECO:0000313" key="17">
    <source>
        <dbReference type="EMBL" id="QNN60648.1"/>
    </source>
</evidence>
<dbReference type="InterPro" id="IPR018165">
    <property type="entry name" value="Ala-tRNA-synth_IIc_core"/>
</dbReference>
<dbReference type="KEGG" id="eio:H9L01_09815"/>
<dbReference type="GO" id="GO:0016740">
    <property type="term" value="F:transferase activity"/>
    <property type="evidence" value="ECO:0007669"/>
    <property type="project" value="UniProtKB-ARBA"/>
</dbReference>
<keyword evidence="6 14" id="KW-0547">Nucleotide-binding</keyword>
<reference evidence="17 18" key="1">
    <citation type="submission" date="2020-08" db="EMBL/GenBank/DDBJ databases">
        <title>Genome sequence of Erysipelothrix inopinata DSM 15511T.</title>
        <authorList>
            <person name="Hyun D.-W."/>
            <person name="Bae J.-W."/>
        </authorList>
    </citation>
    <scope>NUCLEOTIDE SEQUENCE [LARGE SCALE GENOMIC DNA]</scope>
    <source>
        <strain evidence="17 18">DSM 15511</strain>
    </source>
</reference>
<dbReference type="PANTHER" id="PTHR11777">
    <property type="entry name" value="ALANYL-TRNA SYNTHETASE"/>
    <property type="match status" value="1"/>
</dbReference>
<evidence type="ECO:0000256" key="14">
    <source>
        <dbReference type="HAMAP-Rule" id="MF_00036"/>
    </source>
</evidence>
<dbReference type="RefSeq" id="WP_187533772.1">
    <property type="nucleotide sequence ID" value="NZ_CBCSHU010000005.1"/>
</dbReference>
<comment type="similarity">
    <text evidence="1 14">Belongs to the class-II aminoacyl-tRNA synthetase family.</text>
</comment>
<dbReference type="InterPro" id="IPR012947">
    <property type="entry name" value="tRNA_SAD"/>
</dbReference>
<dbReference type="InterPro" id="IPR023033">
    <property type="entry name" value="Ala_tRNA_ligase_euk/bac"/>
</dbReference>
<dbReference type="InterPro" id="IPR009000">
    <property type="entry name" value="Transl_B-barrel_sf"/>
</dbReference>
<feature type="binding site" evidence="14">
    <location>
        <position position="663"/>
    </location>
    <ligand>
        <name>Zn(2+)</name>
        <dbReference type="ChEBI" id="CHEBI:29105"/>
    </ligand>
</feature>
<dbReference type="InterPro" id="IPR045864">
    <property type="entry name" value="aa-tRNA-synth_II/BPL/LPL"/>
</dbReference>
<keyword evidence="15" id="KW-0175">Coiled coil</keyword>
<evidence type="ECO:0000313" key="18">
    <source>
        <dbReference type="Proteomes" id="UP000515928"/>
    </source>
</evidence>
<dbReference type="InterPro" id="IPR002318">
    <property type="entry name" value="Ala-tRNA-lgiase_IIc"/>
</dbReference>
<name>A0A7G9RYH3_9FIRM</name>
<feature type="binding site" evidence="14">
    <location>
        <position position="561"/>
    </location>
    <ligand>
        <name>Zn(2+)</name>
        <dbReference type="ChEBI" id="CHEBI:29105"/>
    </ligand>
</feature>
<keyword evidence="5 14" id="KW-0479">Metal-binding</keyword>
<dbReference type="CDD" id="cd00673">
    <property type="entry name" value="AlaRS_core"/>
    <property type="match status" value="1"/>
</dbReference>
<dbReference type="Pfam" id="PF07973">
    <property type="entry name" value="tRNA_SAD"/>
    <property type="match status" value="1"/>
</dbReference>
<dbReference type="NCBIfam" id="TIGR00344">
    <property type="entry name" value="alaS"/>
    <property type="match status" value="1"/>
</dbReference>
<dbReference type="GO" id="GO:0005829">
    <property type="term" value="C:cytosol"/>
    <property type="evidence" value="ECO:0007669"/>
    <property type="project" value="TreeGrafter"/>
</dbReference>
<comment type="domain">
    <text evidence="14">Consists of three domains; the N-terminal catalytic domain, the editing domain and the C-terminal C-Ala domain. The editing domain removes incorrectly charged amino acids, while the C-Ala domain, along with tRNA(Ala), serves as a bridge to cooperatively bring together the editing and aminoacylation centers thus stimulating deacylation of misacylated tRNAs.</text>
</comment>
<dbReference type="Pfam" id="PF02272">
    <property type="entry name" value="DHHA1"/>
    <property type="match status" value="1"/>
</dbReference>
<dbReference type="InterPro" id="IPR018162">
    <property type="entry name" value="Ala-tRNA-ligase_IIc_anticod-bd"/>
</dbReference>
<dbReference type="FunFam" id="3.30.54.20:FF:000001">
    <property type="entry name" value="Alanine--tRNA ligase"/>
    <property type="match status" value="1"/>
</dbReference>
<protein>
    <recommendedName>
        <fullName evidence="14">Alanine--tRNA ligase</fullName>
        <ecNumber evidence="14">6.1.1.7</ecNumber>
    </recommendedName>
    <alternativeName>
        <fullName evidence="14">Alanyl-tRNA synthetase</fullName>
        <shortName evidence="14">AlaRS</shortName>
    </alternativeName>
</protein>
<feature type="coiled-coil region" evidence="15">
    <location>
        <begin position="723"/>
        <end position="750"/>
    </location>
</feature>
<evidence type="ECO:0000256" key="4">
    <source>
        <dbReference type="ARBA" id="ARBA00022598"/>
    </source>
</evidence>
<dbReference type="SUPFAM" id="SSF55186">
    <property type="entry name" value="ThrRS/AlaRS common domain"/>
    <property type="match status" value="1"/>
</dbReference>
<dbReference type="FunFam" id="3.10.310.40:FF:000001">
    <property type="entry name" value="Alanine--tRNA ligase"/>
    <property type="match status" value="1"/>
</dbReference>
<dbReference type="InterPro" id="IPR018163">
    <property type="entry name" value="Thr/Ala-tRNA-synth_IIc_edit"/>
</dbReference>
<evidence type="ECO:0000256" key="6">
    <source>
        <dbReference type="ARBA" id="ARBA00022741"/>
    </source>
</evidence>
<dbReference type="PANTHER" id="PTHR11777:SF9">
    <property type="entry name" value="ALANINE--TRNA LIGASE, CYTOPLASMIC"/>
    <property type="match status" value="1"/>
</dbReference>
<dbReference type="Gene3D" id="3.30.54.20">
    <property type="match status" value="1"/>
</dbReference>
<sequence>MKELTGNQIRNMFLDYFKSKNHMVEPGAPLIPIDDDTLLWINSGVAALKKYFDGRVKPENPRITNVQKSLRTNDIDNVGKTARHHTFFEMLGNFSIGDYFKEEAIGFAYEFLFSEEWIGLDVNQAYFSVHTDDQEAYDIWTQKFNVDPKRILKTDDNFWQIGDGPCGPNSEIFYDRGPDFDPENIGEKLFFEDLENDRYVEIWNIVFSQFDGVEGGDIHTFEELPQKNIDTGMGFERLVSIVQGGETNFDTDLFMPIIREIEKMSDTPYKDNVVAYRVVSDHIRSLVFTLADGATFSNEGRGYVLRRLLRRAVRFGKVLNISESFLYKLVPVVVETMGEFYPYLADRQEMVQELIHVEEKRFEKTLAGGEKLLLETIESTDGKTIAGDIAFKLYDTYGFPIELTLEIAQEQGYDVDIEGFKQALEEQKERARGSRHKVESMGSQQEDLLNFHEESEFIYDSFENKSQVIGLFVNGKRVESFSGKGEVVFAETSFYAESGGQVGDTGTLELDGKIVATVNDVTKANGGQHLHHVESEVEIHEGDTFTLKINAERRILIRKNHSCVHLLQSALKQVVGDHVNQAGSYVDDEYFRFDFNHFEKVTDAQCLEIETLINDWIAKSLPIQTEVLALEDAKKTGAMALFSENYGSFVRVVSMGTVSKELCGGTHALSVGEIGSFKLVSEESVGSGVRRITGKTSLGAYQEFHALDQEVSSIRAALKLSPQKNILDKIDELEKEIKELKNKNQEMLADVLKSKTAEYVENAVDIENNLKFIWIEQENMEVPVLKDLVERIRNQVDIVVVVNIKESSLNFIVGCSENAITSGYKAGDLAKEAATITGGNGGGRPNFAQSGGKDSTKLGDAKALIFTKVGIEL</sequence>
<dbReference type="GO" id="GO:0005524">
    <property type="term" value="F:ATP binding"/>
    <property type="evidence" value="ECO:0007669"/>
    <property type="project" value="UniProtKB-UniRule"/>
</dbReference>
<dbReference type="SUPFAM" id="SSF55681">
    <property type="entry name" value="Class II aaRS and biotin synthetases"/>
    <property type="match status" value="1"/>
</dbReference>
<dbReference type="GO" id="GO:0002161">
    <property type="term" value="F:aminoacyl-tRNA deacylase activity"/>
    <property type="evidence" value="ECO:0007669"/>
    <property type="project" value="TreeGrafter"/>
</dbReference>
<dbReference type="Pfam" id="PF01411">
    <property type="entry name" value="tRNA-synt_2c"/>
    <property type="match status" value="1"/>
</dbReference>
<dbReference type="GO" id="GO:0140096">
    <property type="term" value="F:catalytic activity, acting on a protein"/>
    <property type="evidence" value="ECO:0007669"/>
    <property type="project" value="UniProtKB-ARBA"/>
</dbReference>
<evidence type="ECO:0000256" key="12">
    <source>
        <dbReference type="ARBA" id="ARBA00024779"/>
    </source>
</evidence>
<evidence type="ECO:0000259" key="16">
    <source>
        <dbReference type="PROSITE" id="PS50860"/>
    </source>
</evidence>
<evidence type="ECO:0000256" key="7">
    <source>
        <dbReference type="ARBA" id="ARBA00022833"/>
    </source>
</evidence>
<dbReference type="Proteomes" id="UP000515928">
    <property type="component" value="Chromosome"/>
</dbReference>
<evidence type="ECO:0000256" key="5">
    <source>
        <dbReference type="ARBA" id="ARBA00022723"/>
    </source>
</evidence>
<keyword evidence="7 14" id="KW-0862">Zinc</keyword>
<dbReference type="Gene3D" id="3.30.980.10">
    <property type="entry name" value="Threonyl-trna Synthetase, Chain A, domain 2"/>
    <property type="match status" value="1"/>
</dbReference>
<dbReference type="InterPro" id="IPR050058">
    <property type="entry name" value="Ala-tRNA_ligase"/>
</dbReference>
<evidence type="ECO:0000256" key="15">
    <source>
        <dbReference type="SAM" id="Coils"/>
    </source>
</evidence>
<keyword evidence="11 14" id="KW-0030">Aminoacyl-tRNA synthetase</keyword>
<feature type="binding site" evidence="14">
    <location>
        <position position="667"/>
    </location>
    <ligand>
        <name>Zn(2+)</name>
        <dbReference type="ChEBI" id="CHEBI:29105"/>
    </ligand>
</feature>
<comment type="function">
    <text evidence="12 14">Catalyzes the attachment of alanine to tRNA(Ala) in a two-step reaction: alanine is first activated by ATP to form Ala-AMP and then transferred to the acceptor end of tRNA(Ala). Also edits incorrectly charged Ser-tRNA(Ala) and Gly-tRNA(Ala) via its editing domain.</text>
</comment>
<dbReference type="Gene3D" id="3.30.930.10">
    <property type="entry name" value="Bira Bifunctional Protein, Domain 2"/>
    <property type="match status" value="1"/>
</dbReference>
<keyword evidence="3 14" id="KW-0820">tRNA-binding</keyword>
<evidence type="ECO:0000256" key="2">
    <source>
        <dbReference type="ARBA" id="ARBA00022490"/>
    </source>
</evidence>
<keyword evidence="4 14" id="KW-0436">Ligase</keyword>
<evidence type="ECO:0000256" key="10">
    <source>
        <dbReference type="ARBA" id="ARBA00022917"/>
    </source>
</evidence>
<dbReference type="FunFam" id="3.30.980.10:FF:000004">
    <property type="entry name" value="Alanine--tRNA ligase, cytoplasmic"/>
    <property type="match status" value="1"/>
</dbReference>
<dbReference type="GO" id="GO:0008270">
    <property type="term" value="F:zinc ion binding"/>
    <property type="evidence" value="ECO:0007669"/>
    <property type="project" value="UniProtKB-UniRule"/>
</dbReference>
<dbReference type="Gene3D" id="3.10.310.40">
    <property type="match status" value="1"/>
</dbReference>
<comment type="subcellular location">
    <subcellularLocation>
        <location evidence="14">Cytoplasm</location>
    </subcellularLocation>
</comment>
<dbReference type="GO" id="GO:0006419">
    <property type="term" value="P:alanyl-tRNA aminoacylation"/>
    <property type="evidence" value="ECO:0007669"/>
    <property type="project" value="UniProtKB-UniRule"/>
</dbReference>
<dbReference type="AlphaFoldDB" id="A0A7G9RYH3"/>
<accession>A0A7G9RYH3</accession>
<dbReference type="InterPro" id="IPR003156">
    <property type="entry name" value="DHHA1_dom"/>
</dbReference>
<keyword evidence="2 14" id="KW-0963">Cytoplasm</keyword>
<keyword evidence="18" id="KW-1185">Reference proteome</keyword>
<evidence type="ECO:0000256" key="8">
    <source>
        <dbReference type="ARBA" id="ARBA00022840"/>
    </source>
</evidence>
<dbReference type="SMART" id="SM00863">
    <property type="entry name" value="tRNA_SAD"/>
    <property type="match status" value="1"/>
</dbReference>
<dbReference type="InterPro" id="IPR018164">
    <property type="entry name" value="Ala-tRNA-synth_IIc_N"/>
</dbReference>
<dbReference type="SUPFAM" id="SSF101353">
    <property type="entry name" value="Putative anticodon-binding domain of alanyl-tRNA synthetase (AlaRS)"/>
    <property type="match status" value="1"/>
</dbReference>
<keyword evidence="9 14" id="KW-0694">RNA-binding</keyword>
<feature type="domain" description="Alanyl-transfer RNA synthetases family profile" evidence="16">
    <location>
        <begin position="4"/>
        <end position="706"/>
    </location>
</feature>
<evidence type="ECO:0000256" key="1">
    <source>
        <dbReference type="ARBA" id="ARBA00008226"/>
    </source>
</evidence>
<gene>
    <name evidence="14 17" type="primary">alaS</name>
    <name evidence="17" type="ORF">H9L01_09815</name>
</gene>
<keyword evidence="10 14" id="KW-0648">Protein biosynthesis</keyword>
<comment type="cofactor">
    <cofactor evidence="14">
        <name>Zn(2+)</name>
        <dbReference type="ChEBI" id="CHEBI:29105"/>
    </cofactor>
    <text evidence="14">Binds 1 zinc ion per subunit.</text>
</comment>
<dbReference type="EMBL" id="CP060715">
    <property type="protein sequence ID" value="QNN60648.1"/>
    <property type="molecule type" value="Genomic_DNA"/>
</dbReference>
<dbReference type="EC" id="6.1.1.7" evidence="14"/>
<dbReference type="FunFam" id="3.30.930.10:FF:000046">
    <property type="entry name" value="Alanine--tRNA ligase"/>
    <property type="match status" value="1"/>
</dbReference>
<evidence type="ECO:0000256" key="9">
    <source>
        <dbReference type="ARBA" id="ARBA00022884"/>
    </source>
</evidence>
<dbReference type="Gene3D" id="2.40.30.130">
    <property type="match status" value="1"/>
</dbReference>
<comment type="catalytic activity">
    <reaction evidence="13 14">
        <text>tRNA(Ala) + L-alanine + ATP = L-alanyl-tRNA(Ala) + AMP + diphosphate</text>
        <dbReference type="Rhea" id="RHEA:12540"/>
        <dbReference type="Rhea" id="RHEA-COMP:9657"/>
        <dbReference type="Rhea" id="RHEA-COMP:9923"/>
        <dbReference type="ChEBI" id="CHEBI:30616"/>
        <dbReference type="ChEBI" id="CHEBI:33019"/>
        <dbReference type="ChEBI" id="CHEBI:57972"/>
        <dbReference type="ChEBI" id="CHEBI:78442"/>
        <dbReference type="ChEBI" id="CHEBI:78497"/>
        <dbReference type="ChEBI" id="CHEBI:456215"/>
        <dbReference type="EC" id="6.1.1.7"/>
    </reaction>
</comment>
<dbReference type="GO" id="GO:0000049">
    <property type="term" value="F:tRNA binding"/>
    <property type="evidence" value="ECO:0007669"/>
    <property type="project" value="UniProtKB-KW"/>
</dbReference>
<dbReference type="PRINTS" id="PR00980">
    <property type="entry name" value="TRNASYNTHALA"/>
</dbReference>
<feature type="binding site" evidence="14">
    <location>
        <position position="565"/>
    </location>
    <ligand>
        <name>Zn(2+)</name>
        <dbReference type="ChEBI" id="CHEBI:29105"/>
    </ligand>
</feature>
<keyword evidence="8 14" id="KW-0067">ATP-binding</keyword>
<organism evidence="17 18">
    <name type="scientific">Erysipelothrix inopinata</name>
    <dbReference type="NCBI Taxonomy" id="225084"/>
    <lineage>
        <taxon>Bacteria</taxon>
        <taxon>Bacillati</taxon>
        <taxon>Bacillota</taxon>
        <taxon>Erysipelotrichia</taxon>
        <taxon>Erysipelotrichales</taxon>
        <taxon>Erysipelotrichaceae</taxon>
        <taxon>Erysipelothrix</taxon>
    </lineage>
</organism>
<evidence type="ECO:0000256" key="13">
    <source>
        <dbReference type="ARBA" id="ARBA00048300"/>
    </source>
</evidence>
<evidence type="ECO:0000256" key="11">
    <source>
        <dbReference type="ARBA" id="ARBA00023146"/>
    </source>
</evidence>
<dbReference type="PROSITE" id="PS50860">
    <property type="entry name" value="AA_TRNA_LIGASE_II_ALA"/>
    <property type="match status" value="1"/>
</dbReference>